<proteinExistence type="predicted"/>
<dbReference type="EMBL" id="CAACXN010000015">
    <property type="protein sequence ID" value="VEW13560.1"/>
    <property type="molecule type" value="Genomic_DNA"/>
</dbReference>
<evidence type="ECO:0000313" key="2">
    <source>
        <dbReference type="Proteomes" id="UP000386281"/>
    </source>
</evidence>
<accession>A0A449D7M0</accession>
<dbReference type="Proteomes" id="UP000386281">
    <property type="component" value="Unassembled WGS sequence"/>
</dbReference>
<name>A0A449D7M0_9MICO</name>
<sequence>MSARLVDSDITTLVVVPGGVKDVNAPTVAEFEGGLEITCAVVAGYTLGMTDSNTIEGRSVCDKGNTTDYGSANYEGNLQFFLEADAEETAETSAYRRAEEFFTTRGIQFDIIRRIGKPHDAPGVAGDKVEVFGFTTDYPQFTSGAEGDSYATFTQPLGQQSRFSEGKVPLAA</sequence>
<reference evidence="1 2" key="1">
    <citation type="submission" date="2019-02" db="EMBL/GenBank/DDBJ databases">
        <authorList>
            <consortium name="Pathogen Informatics"/>
        </authorList>
    </citation>
    <scope>NUCLEOTIDE SEQUENCE [LARGE SCALE GENOMIC DNA]</scope>
    <source>
        <strain evidence="1 2">3012STDY7078520</strain>
    </source>
</reference>
<dbReference type="AlphaFoldDB" id="A0A449D7M0"/>
<evidence type="ECO:0008006" key="3">
    <source>
        <dbReference type="Google" id="ProtNLM"/>
    </source>
</evidence>
<dbReference type="RefSeq" id="WP_190246905.1">
    <property type="nucleotide sequence ID" value="NZ_CAACXN010000015.1"/>
</dbReference>
<gene>
    <name evidence="1" type="ORF">NCTC12391_01805</name>
</gene>
<evidence type="ECO:0000313" key="1">
    <source>
        <dbReference type="EMBL" id="VEW13560.1"/>
    </source>
</evidence>
<dbReference type="Pfam" id="PF25595">
    <property type="entry name" value="Phage_TTP_16"/>
    <property type="match status" value="1"/>
</dbReference>
<dbReference type="InterPro" id="IPR058009">
    <property type="entry name" value="TTP_Phage_16"/>
</dbReference>
<organism evidence="1 2">
    <name type="scientific">Brevibacterium casei</name>
    <dbReference type="NCBI Taxonomy" id="33889"/>
    <lineage>
        <taxon>Bacteria</taxon>
        <taxon>Bacillati</taxon>
        <taxon>Actinomycetota</taxon>
        <taxon>Actinomycetes</taxon>
        <taxon>Micrococcales</taxon>
        <taxon>Brevibacteriaceae</taxon>
        <taxon>Brevibacterium</taxon>
    </lineage>
</organism>
<protein>
    <recommendedName>
        <fullName evidence="3">Major tail protein</fullName>
    </recommendedName>
</protein>